<gene>
    <name evidence="2" type="ORF">B0T21DRAFT_267717</name>
</gene>
<sequence length="160" mass="18339">MDEYRCPPQELPLHLYRVQYRNTRTVYNKSSGLEARDTTTLYNKSGFDDDFIQAVQNQFTWGHKGRTPFISFFSDEEHATKWGYSLKGWGRSSSNDDWTLLTIDTSCLQNVYVFKLSTLIDRMGVQIPKKAMDSHKPGGYICLHRIPACAISSVRTGSDI</sequence>
<feature type="non-terminal residue" evidence="2">
    <location>
        <position position="160"/>
    </location>
</feature>
<dbReference type="EMBL" id="JAUKTV010000002">
    <property type="protein sequence ID" value="KAK0745119.1"/>
    <property type="molecule type" value="Genomic_DNA"/>
</dbReference>
<dbReference type="PANTHER" id="PTHR40781">
    <property type="match status" value="1"/>
</dbReference>
<dbReference type="InterPro" id="IPR056009">
    <property type="entry name" value="DUF7587"/>
</dbReference>
<dbReference type="AlphaFoldDB" id="A0AA40ETB5"/>
<dbReference type="Proteomes" id="UP001172159">
    <property type="component" value="Unassembled WGS sequence"/>
</dbReference>
<name>A0AA40ETB5_9PEZI</name>
<accession>A0AA40ETB5</accession>
<proteinExistence type="predicted"/>
<protein>
    <recommendedName>
        <fullName evidence="1">DUF7587 domain-containing protein</fullName>
    </recommendedName>
</protein>
<keyword evidence="3" id="KW-1185">Reference proteome</keyword>
<evidence type="ECO:0000259" key="1">
    <source>
        <dbReference type="Pfam" id="PF24494"/>
    </source>
</evidence>
<evidence type="ECO:0000313" key="3">
    <source>
        <dbReference type="Proteomes" id="UP001172159"/>
    </source>
</evidence>
<organism evidence="2 3">
    <name type="scientific">Apiosordaria backusii</name>
    <dbReference type="NCBI Taxonomy" id="314023"/>
    <lineage>
        <taxon>Eukaryota</taxon>
        <taxon>Fungi</taxon>
        <taxon>Dikarya</taxon>
        <taxon>Ascomycota</taxon>
        <taxon>Pezizomycotina</taxon>
        <taxon>Sordariomycetes</taxon>
        <taxon>Sordariomycetidae</taxon>
        <taxon>Sordariales</taxon>
        <taxon>Lasiosphaeriaceae</taxon>
        <taxon>Apiosordaria</taxon>
    </lineage>
</organism>
<evidence type="ECO:0000313" key="2">
    <source>
        <dbReference type="EMBL" id="KAK0745119.1"/>
    </source>
</evidence>
<feature type="domain" description="DUF7587" evidence="1">
    <location>
        <begin position="12"/>
        <end position="154"/>
    </location>
</feature>
<dbReference type="Pfam" id="PF24494">
    <property type="entry name" value="DUF7587"/>
    <property type="match status" value="1"/>
</dbReference>
<comment type="caution">
    <text evidence="2">The sequence shown here is derived from an EMBL/GenBank/DDBJ whole genome shotgun (WGS) entry which is preliminary data.</text>
</comment>
<reference evidence="2" key="1">
    <citation type="submission" date="2023-06" db="EMBL/GenBank/DDBJ databases">
        <title>Genome-scale phylogeny and comparative genomics of the fungal order Sordariales.</title>
        <authorList>
            <consortium name="Lawrence Berkeley National Laboratory"/>
            <person name="Hensen N."/>
            <person name="Bonometti L."/>
            <person name="Westerberg I."/>
            <person name="Brannstrom I.O."/>
            <person name="Guillou S."/>
            <person name="Cros-Aarteil S."/>
            <person name="Calhoun S."/>
            <person name="Haridas S."/>
            <person name="Kuo A."/>
            <person name="Mondo S."/>
            <person name="Pangilinan J."/>
            <person name="Riley R."/>
            <person name="Labutti K."/>
            <person name="Andreopoulos B."/>
            <person name="Lipzen A."/>
            <person name="Chen C."/>
            <person name="Yanf M."/>
            <person name="Daum C."/>
            <person name="Ng V."/>
            <person name="Clum A."/>
            <person name="Steindorff A."/>
            <person name="Ohm R."/>
            <person name="Martin F."/>
            <person name="Silar P."/>
            <person name="Natvig D."/>
            <person name="Lalanne C."/>
            <person name="Gautier V."/>
            <person name="Ament-Velasquez S.L."/>
            <person name="Kruys A."/>
            <person name="Hutchinson M.I."/>
            <person name="Powell A.J."/>
            <person name="Barry K."/>
            <person name="Miller A.N."/>
            <person name="Grigoriev I.V."/>
            <person name="Debuchy R."/>
            <person name="Gladieux P."/>
            <person name="Thoren M.H."/>
            <person name="Johannesson H."/>
        </authorList>
    </citation>
    <scope>NUCLEOTIDE SEQUENCE</scope>
    <source>
        <strain evidence="2">CBS 540.89</strain>
    </source>
</reference>
<dbReference type="PANTHER" id="PTHR40781:SF1">
    <property type="match status" value="1"/>
</dbReference>